<proteinExistence type="predicted"/>
<name>A0ABS4JUB9_9FIRM</name>
<feature type="signal peptide" evidence="2">
    <location>
        <begin position="1"/>
        <end position="27"/>
    </location>
</feature>
<feature type="coiled-coil region" evidence="1">
    <location>
        <begin position="107"/>
        <end position="141"/>
    </location>
</feature>
<organism evidence="3 4">
    <name type="scientific">Symbiobacterium terraclitae</name>
    <dbReference type="NCBI Taxonomy" id="557451"/>
    <lineage>
        <taxon>Bacteria</taxon>
        <taxon>Bacillati</taxon>
        <taxon>Bacillota</taxon>
        <taxon>Clostridia</taxon>
        <taxon>Eubacteriales</taxon>
        <taxon>Symbiobacteriaceae</taxon>
        <taxon>Symbiobacterium</taxon>
    </lineage>
</organism>
<feature type="coiled-coil region" evidence="1">
    <location>
        <begin position="43"/>
        <end position="78"/>
    </location>
</feature>
<evidence type="ECO:0000313" key="3">
    <source>
        <dbReference type="EMBL" id="MBP2018064.1"/>
    </source>
</evidence>
<reference evidence="3 4" key="1">
    <citation type="submission" date="2021-03" db="EMBL/GenBank/DDBJ databases">
        <title>Genomic Encyclopedia of Type Strains, Phase IV (KMG-IV): sequencing the most valuable type-strain genomes for metagenomic binning, comparative biology and taxonomic classification.</title>
        <authorList>
            <person name="Goeker M."/>
        </authorList>
    </citation>
    <scope>NUCLEOTIDE SEQUENCE [LARGE SCALE GENOMIC DNA]</scope>
    <source>
        <strain evidence="3 4">DSM 27138</strain>
    </source>
</reference>
<dbReference type="EMBL" id="JAGGLG010000009">
    <property type="protein sequence ID" value="MBP2018064.1"/>
    <property type="molecule type" value="Genomic_DNA"/>
</dbReference>
<accession>A0ABS4JUB9</accession>
<protein>
    <submittedName>
        <fullName evidence="3">Polyhydroxyalkanoate synthesis regulator phasin</fullName>
    </submittedName>
</protein>
<evidence type="ECO:0000256" key="2">
    <source>
        <dbReference type="SAM" id="SignalP"/>
    </source>
</evidence>
<keyword evidence="2" id="KW-0732">Signal</keyword>
<evidence type="ECO:0000313" key="4">
    <source>
        <dbReference type="Proteomes" id="UP001519289"/>
    </source>
</evidence>
<sequence length="144" mass="16626">MNRTKRWVALVLVSLWTLLLLSGSALAAETRPEKEKPKLSPGMEQLLNDIRTLRRTRMEQLNAEIDQLIERAQASGQITAEEAARLKEWRALRRHGLSPHASEAEVKARLEEAVKNGRLTKQQAKQLLKEWQESRNRMRTRGRP</sequence>
<keyword evidence="4" id="KW-1185">Reference proteome</keyword>
<evidence type="ECO:0000256" key="1">
    <source>
        <dbReference type="SAM" id="Coils"/>
    </source>
</evidence>
<dbReference type="Proteomes" id="UP001519289">
    <property type="component" value="Unassembled WGS sequence"/>
</dbReference>
<keyword evidence="1" id="KW-0175">Coiled coil</keyword>
<comment type="caution">
    <text evidence="3">The sequence shown here is derived from an EMBL/GenBank/DDBJ whole genome shotgun (WGS) entry which is preliminary data.</text>
</comment>
<dbReference type="RefSeq" id="WP_209466198.1">
    <property type="nucleotide sequence ID" value="NZ_JAGGLG010000009.1"/>
</dbReference>
<gene>
    <name evidence="3" type="ORF">J2Z79_001463</name>
</gene>
<feature type="chain" id="PRO_5047172537" evidence="2">
    <location>
        <begin position="28"/>
        <end position="144"/>
    </location>
</feature>